<dbReference type="InterPro" id="IPR003379">
    <property type="entry name" value="Carboxylase_cons_dom"/>
</dbReference>
<evidence type="ECO:0000313" key="2">
    <source>
        <dbReference type="EMBL" id="MBP5857119.1"/>
    </source>
</evidence>
<dbReference type="RefSeq" id="WP_210681680.1">
    <property type="nucleotide sequence ID" value="NZ_JAGMWN010000003.1"/>
</dbReference>
<evidence type="ECO:0000259" key="1">
    <source>
        <dbReference type="PROSITE" id="PS50991"/>
    </source>
</evidence>
<dbReference type="Pfam" id="PF02436">
    <property type="entry name" value="PYC_OADA"/>
    <property type="match status" value="1"/>
</dbReference>
<dbReference type="PROSITE" id="PS50991">
    <property type="entry name" value="PYR_CT"/>
    <property type="match status" value="1"/>
</dbReference>
<keyword evidence="3" id="KW-1185">Reference proteome</keyword>
<dbReference type="InterPro" id="IPR000891">
    <property type="entry name" value="PYR_CT"/>
</dbReference>
<dbReference type="GO" id="GO:0005737">
    <property type="term" value="C:cytoplasm"/>
    <property type="evidence" value="ECO:0007669"/>
    <property type="project" value="TreeGrafter"/>
</dbReference>
<protein>
    <recommendedName>
        <fullName evidence="1">Pyruvate carboxyltransferase domain-containing protein</fullName>
    </recommendedName>
</protein>
<feature type="domain" description="Pyruvate carboxyltransferase" evidence="1">
    <location>
        <begin position="4"/>
        <end position="266"/>
    </location>
</feature>
<dbReference type="EMBL" id="JAGMWN010000003">
    <property type="protein sequence ID" value="MBP5857119.1"/>
    <property type="molecule type" value="Genomic_DNA"/>
</dbReference>
<dbReference type="InterPro" id="IPR055268">
    <property type="entry name" value="PCB-like"/>
</dbReference>
<dbReference type="Gene3D" id="3.20.20.70">
    <property type="entry name" value="Aldolase class I"/>
    <property type="match status" value="1"/>
</dbReference>
<dbReference type="PANTHER" id="PTHR43778">
    <property type="entry name" value="PYRUVATE CARBOXYLASE"/>
    <property type="match status" value="1"/>
</dbReference>
<dbReference type="GO" id="GO:0006094">
    <property type="term" value="P:gluconeogenesis"/>
    <property type="evidence" value="ECO:0007669"/>
    <property type="project" value="TreeGrafter"/>
</dbReference>
<dbReference type="AlphaFoldDB" id="A0A8J7V3Y8"/>
<organism evidence="2 3">
    <name type="scientific">Marivibrio halodurans</name>
    <dbReference type="NCBI Taxonomy" id="2039722"/>
    <lineage>
        <taxon>Bacteria</taxon>
        <taxon>Pseudomonadati</taxon>
        <taxon>Pseudomonadota</taxon>
        <taxon>Alphaproteobacteria</taxon>
        <taxon>Rhodospirillales</taxon>
        <taxon>Rhodospirillaceae</taxon>
        <taxon>Marivibrio</taxon>
    </lineage>
</organism>
<sequence>MTSIRLVDTTMRDGQQCLWATRMSTAMMLPRAEAMDRAGFEAVELYGAVQFDTAVRYLKEDPWERLRLIRERVERTPLQALIRSACVLGFEPQPDDLNELWVERLIANGIRRFVAFDGLHDLGNLKAAIRRARDLGVGTVGWLTFSDSPVHTDALYAEKAREFIEDCGAESVMIEDASGVLTPERARTLVPAIKAVIGDRPLGLHSHSLIGLPQRTYLAAAELGVETLYTCVPPVADGNAPPNVFTTVRNLRASGYQVDLDDEALRDVAAHFEACARRAGMAIGRPQDFDAPSILHQIPGGVLSNLQAQLDAIGKIDKLPEVLEECGRVRRELGWPIQVTPFAQLIGVQATLNVIGGGERYSKIPDEVKKYALGYYGALLSPVDPDVLDRIVANGPKAIAETPPAREPVVDRLRKAHPGVGDDELLLRHAFKGAEVDMMKANRPDYAAYSLLETPLVRLVRNLADRPGPLNVFVRKGSFEMRYAAPGSAAETEAGAKG</sequence>
<name>A0A8J7V3Y8_9PROT</name>
<gene>
    <name evidence="2" type="ORF">KAJ83_08865</name>
</gene>
<dbReference type="CDD" id="cd07937">
    <property type="entry name" value="DRE_TIM_PC_TC_5S"/>
    <property type="match status" value="1"/>
</dbReference>
<comment type="caution">
    <text evidence="2">The sequence shown here is derived from an EMBL/GenBank/DDBJ whole genome shotgun (WGS) entry which is preliminary data.</text>
</comment>
<accession>A0A8J7V3Y8</accession>
<dbReference type="GO" id="GO:0004736">
    <property type="term" value="F:pyruvate carboxylase activity"/>
    <property type="evidence" value="ECO:0007669"/>
    <property type="project" value="TreeGrafter"/>
</dbReference>
<dbReference type="PANTHER" id="PTHR43778:SF2">
    <property type="entry name" value="PYRUVATE CARBOXYLASE, MITOCHONDRIAL"/>
    <property type="match status" value="1"/>
</dbReference>
<reference evidence="2" key="1">
    <citation type="submission" date="2021-04" db="EMBL/GenBank/DDBJ databases">
        <authorList>
            <person name="Zhang D.-C."/>
        </authorList>
    </citation>
    <scope>NUCLEOTIDE SEQUENCE</scope>
    <source>
        <strain evidence="2">CGMCC 1.15697</strain>
    </source>
</reference>
<dbReference type="SUPFAM" id="SSF89000">
    <property type="entry name" value="post-HMGL domain-like"/>
    <property type="match status" value="1"/>
</dbReference>
<dbReference type="InterPro" id="IPR013785">
    <property type="entry name" value="Aldolase_TIM"/>
</dbReference>
<dbReference type="SUPFAM" id="SSF51569">
    <property type="entry name" value="Aldolase"/>
    <property type="match status" value="1"/>
</dbReference>
<dbReference type="Proteomes" id="UP000672602">
    <property type="component" value="Unassembled WGS sequence"/>
</dbReference>
<evidence type="ECO:0000313" key="3">
    <source>
        <dbReference type="Proteomes" id="UP000672602"/>
    </source>
</evidence>
<proteinExistence type="predicted"/>